<accession>A0ABP5URM7</accession>
<feature type="transmembrane region" description="Helical" evidence="1">
    <location>
        <begin position="141"/>
        <end position="162"/>
    </location>
</feature>
<name>A0ABP5URM7_9ACTN</name>
<comment type="caution">
    <text evidence="2">The sequence shown here is derived from an EMBL/GenBank/DDBJ whole genome shotgun (WGS) entry which is preliminary data.</text>
</comment>
<reference evidence="3" key="1">
    <citation type="journal article" date="2019" name="Int. J. Syst. Evol. Microbiol.">
        <title>The Global Catalogue of Microorganisms (GCM) 10K type strain sequencing project: providing services to taxonomists for standard genome sequencing and annotation.</title>
        <authorList>
            <consortium name="The Broad Institute Genomics Platform"/>
            <consortium name="The Broad Institute Genome Sequencing Center for Infectious Disease"/>
            <person name="Wu L."/>
            <person name="Ma J."/>
        </authorList>
    </citation>
    <scope>NUCLEOTIDE SEQUENCE [LARGE SCALE GENOMIC DNA]</scope>
    <source>
        <strain evidence="3">JCM 3272</strain>
    </source>
</reference>
<evidence type="ECO:0008006" key="4">
    <source>
        <dbReference type="Google" id="ProtNLM"/>
    </source>
</evidence>
<organism evidence="2 3">
    <name type="scientific">Dactylosporangium salmoneum</name>
    <dbReference type="NCBI Taxonomy" id="53361"/>
    <lineage>
        <taxon>Bacteria</taxon>
        <taxon>Bacillati</taxon>
        <taxon>Actinomycetota</taxon>
        <taxon>Actinomycetes</taxon>
        <taxon>Micromonosporales</taxon>
        <taxon>Micromonosporaceae</taxon>
        <taxon>Dactylosporangium</taxon>
    </lineage>
</organism>
<evidence type="ECO:0000313" key="3">
    <source>
        <dbReference type="Proteomes" id="UP001501444"/>
    </source>
</evidence>
<feature type="transmembrane region" description="Helical" evidence="1">
    <location>
        <begin position="168"/>
        <end position="186"/>
    </location>
</feature>
<feature type="transmembrane region" description="Helical" evidence="1">
    <location>
        <begin position="38"/>
        <end position="61"/>
    </location>
</feature>
<keyword evidence="1" id="KW-1133">Transmembrane helix</keyword>
<keyword evidence="1" id="KW-0812">Transmembrane</keyword>
<proteinExistence type="predicted"/>
<evidence type="ECO:0000256" key="1">
    <source>
        <dbReference type="SAM" id="Phobius"/>
    </source>
</evidence>
<dbReference type="InterPro" id="IPR025495">
    <property type="entry name" value="DUF4386"/>
</dbReference>
<feature type="transmembrane region" description="Helical" evidence="1">
    <location>
        <begin position="73"/>
        <end position="91"/>
    </location>
</feature>
<keyword evidence="3" id="KW-1185">Reference proteome</keyword>
<keyword evidence="1" id="KW-0472">Membrane</keyword>
<dbReference type="Pfam" id="PF14329">
    <property type="entry name" value="DUF4386"/>
    <property type="match status" value="1"/>
</dbReference>
<dbReference type="EMBL" id="BAAARV010000099">
    <property type="protein sequence ID" value="GAA2385704.1"/>
    <property type="molecule type" value="Genomic_DNA"/>
</dbReference>
<evidence type="ECO:0000313" key="2">
    <source>
        <dbReference type="EMBL" id="GAA2385704.1"/>
    </source>
</evidence>
<protein>
    <recommendedName>
        <fullName evidence="4">DUF4386 domain-containing protein</fullName>
    </recommendedName>
</protein>
<dbReference type="Proteomes" id="UP001501444">
    <property type="component" value="Unassembled WGS sequence"/>
</dbReference>
<sequence>MSPKTSGRIVGALYLLAFLVYGGGSALALDAHGPRLSAGAVLMLLNSVTVVATAALAFPLLRPHGEGVAAGYLAGRTVEAALCAAGVALLLTRSATAAPEVRELLGAGNDYAYQIAMLAAGSAGIVFCRALLRTGLVPRWLAVWGLAGYPLLQAGAVCELFGRHVGVAFSVPGGLFEVTLGALLLVRGFRVGWKPQGNRMATDEAAGGVVLGTR</sequence>
<gene>
    <name evidence="2" type="ORF">GCM10010170_095730</name>
</gene>
<feature type="transmembrane region" description="Helical" evidence="1">
    <location>
        <begin position="111"/>
        <end position="132"/>
    </location>
</feature>
<dbReference type="RefSeq" id="WP_344619385.1">
    <property type="nucleotide sequence ID" value="NZ_BAAARV010000099.1"/>
</dbReference>